<dbReference type="PANTHER" id="PTHR43394:SF1">
    <property type="entry name" value="ATP-BINDING CASSETTE SUB-FAMILY B MEMBER 10, MITOCHONDRIAL"/>
    <property type="match status" value="1"/>
</dbReference>
<organism evidence="10 11">
    <name type="scientific">Amycolatopsis mediterranei (strain U-32)</name>
    <dbReference type="NCBI Taxonomy" id="749927"/>
    <lineage>
        <taxon>Bacteria</taxon>
        <taxon>Bacillati</taxon>
        <taxon>Actinomycetota</taxon>
        <taxon>Actinomycetes</taxon>
        <taxon>Pseudonocardiales</taxon>
        <taxon>Pseudonocardiaceae</taxon>
        <taxon>Amycolatopsis</taxon>
    </lineage>
</organism>
<dbReference type="InterPro" id="IPR039421">
    <property type="entry name" value="Type_1_exporter"/>
</dbReference>
<dbReference type="SUPFAM" id="SSF90123">
    <property type="entry name" value="ABC transporter transmembrane region"/>
    <property type="match status" value="1"/>
</dbReference>
<dbReference type="HOGENOM" id="CLU_000604_84_3_11"/>
<keyword evidence="3" id="KW-0547">Nucleotide-binding</keyword>
<dbReference type="PANTHER" id="PTHR43394">
    <property type="entry name" value="ATP-DEPENDENT PERMEASE MDL1, MITOCHONDRIAL"/>
    <property type="match status" value="1"/>
</dbReference>
<dbReference type="InterPro" id="IPR036640">
    <property type="entry name" value="ABC1_TM_sf"/>
</dbReference>
<comment type="subcellular location">
    <subcellularLocation>
        <location evidence="1">Cell membrane</location>
        <topology evidence="1">Multi-pass membrane protein</topology>
    </subcellularLocation>
</comment>
<dbReference type="eggNOG" id="COG1132">
    <property type="taxonomic scope" value="Bacteria"/>
</dbReference>
<dbReference type="GO" id="GO:0005524">
    <property type="term" value="F:ATP binding"/>
    <property type="evidence" value="ECO:0007669"/>
    <property type="project" value="UniProtKB-KW"/>
</dbReference>
<protein>
    <submittedName>
        <fullName evidence="10">Fused ATPase and permease components of ABC transport system</fullName>
    </submittedName>
</protein>
<feature type="domain" description="ABC transporter" evidence="8">
    <location>
        <begin position="343"/>
        <end position="590"/>
    </location>
</feature>
<evidence type="ECO:0000256" key="5">
    <source>
        <dbReference type="ARBA" id="ARBA00022989"/>
    </source>
</evidence>
<evidence type="ECO:0000259" key="9">
    <source>
        <dbReference type="PROSITE" id="PS50929"/>
    </source>
</evidence>
<dbReference type="InterPro" id="IPR027417">
    <property type="entry name" value="P-loop_NTPase"/>
</dbReference>
<dbReference type="RefSeq" id="WP_013227358.1">
    <property type="nucleotide sequence ID" value="NC_014318.1"/>
</dbReference>
<dbReference type="SMART" id="SM00382">
    <property type="entry name" value="AAA"/>
    <property type="match status" value="1"/>
</dbReference>
<name>A0A0H3D8J5_AMYMU</name>
<evidence type="ECO:0000313" key="10">
    <source>
        <dbReference type="EMBL" id="ADJ47300.1"/>
    </source>
</evidence>
<accession>A0A0H3D8J5</accession>
<evidence type="ECO:0000256" key="6">
    <source>
        <dbReference type="ARBA" id="ARBA00023136"/>
    </source>
</evidence>
<dbReference type="InterPro" id="IPR011527">
    <property type="entry name" value="ABC1_TM_dom"/>
</dbReference>
<feature type="domain" description="ABC transmembrane type-1" evidence="9">
    <location>
        <begin position="24"/>
        <end position="306"/>
    </location>
</feature>
<dbReference type="OrthoDB" id="9806127at2"/>
<evidence type="ECO:0000256" key="4">
    <source>
        <dbReference type="ARBA" id="ARBA00022840"/>
    </source>
</evidence>
<dbReference type="PATRIC" id="fig|749927.5.peg.5747"/>
<dbReference type="PROSITE" id="PS50929">
    <property type="entry name" value="ABC_TM1F"/>
    <property type="match status" value="1"/>
</dbReference>
<evidence type="ECO:0000259" key="8">
    <source>
        <dbReference type="PROSITE" id="PS50893"/>
    </source>
</evidence>
<dbReference type="InterPro" id="IPR003439">
    <property type="entry name" value="ABC_transporter-like_ATP-bd"/>
</dbReference>
<dbReference type="Gene3D" id="1.20.1560.10">
    <property type="entry name" value="ABC transporter type 1, transmembrane domain"/>
    <property type="match status" value="1"/>
</dbReference>
<dbReference type="KEGG" id="amd:AMED_5542"/>
<keyword evidence="6 7" id="KW-0472">Membrane</keyword>
<evidence type="ECO:0000256" key="3">
    <source>
        <dbReference type="ARBA" id="ARBA00022741"/>
    </source>
</evidence>
<dbReference type="InterPro" id="IPR017871">
    <property type="entry name" value="ABC_transporter-like_CS"/>
</dbReference>
<dbReference type="GO" id="GO:0005886">
    <property type="term" value="C:plasma membrane"/>
    <property type="evidence" value="ECO:0007669"/>
    <property type="project" value="UniProtKB-SubCell"/>
</dbReference>
<sequence length="596" mass="63681">MREVLAGSWKLIATAWRIDRRKTIVSVALMVAGAVAAPLVALALGRMADAVVGGRYEAAAFAGVVVAVLALAAFTFAHFAHIAYFELSELAELDFDEQLIVLSNGSPGIEHHEQAARADTITVLQQESRQLRASLEALLLSVGLVLAVVVTGVLLATTNPLLLLLPLAAIPPLVAGKRAEQVLDRSKTETAEPTRVALNLFRLSTSARAAGELRVFRLGREVLGRHEQLWDTATRGLRRAHLVATGIRAAGQVVFAVAYVGAVLLVLRDAIAGRRSVGDVVLVLTLAVQVSQQVTLAVTLLQTLQRSAGAYRRLDELRDAVTEAHTGTDSAELPPPGRLNAGISFEDVAFTYPGTDTPVLENLQLTLPAGATVAVVGENGAGKSTLVKLLCGFYRPSAGRVLVDGTDLRRLSITEWRSRITAAFQDFVRYEFSARTAVGVGDLPRVSSDLAVRAAIDRADATGVLRELPDGLDTQLGTSFADGTELSGGQWQKLALGRSMMRQDPLLFVLDEPTSALDPEAEHALFERYAAEGRRLGAETGAISVFVSHRFSTVRHADVIVVIQNGRVAEIGDHATLTKSGGLYADLYSLQARAYS</sequence>
<dbReference type="GO" id="GO:0016887">
    <property type="term" value="F:ATP hydrolysis activity"/>
    <property type="evidence" value="ECO:0007669"/>
    <property type="project" value="InterPro"/>
</dbReference>
<dbReference type="PROSITE" id="PS00211">
    <property type="entry name" value="ABC_TRANSPORTER_1"/>
    <property type="match status" value="1"/>
</dbReference>
<dbReference type="SUPFAM" id="SSF52540">
    <property type="entry name" value="P-loop containing nucleoside triphosphate hydrolases"/>
    <property type="match status" value="1"/>
</dbReference>
<dbReference type="EMBL" id="CP002000">
    <property type="protein sequence ID" value="ADJ47300.1"/>
    <property type="molecule type" value="Genomic_DNA"/>
</dbReference>
<feature type="transmembrane region" description="Helical" evidence="7">
    <location>
        <begin position="249"/>
        <end position="267"/>
    </location>
</feature>
<dbReference type="Pfam" id="PF00005">
    <property type="entry name" value="ABC_tran"/>
    <property type="match status" value="1"/>
</dbReference>
<keyword evidence="5 7" id="KW-1133">Transmembrane helix</keyword>
<feature type="transmembrane region" description="Helical" evidence="7">
    <location>
        <begin position="137"/>
        <end position="157"/>
    </location>
</feature>
<feature type="transmembrane region" description="Helical" evidence="7">
    <location>
        <begin position="24"/>
        <end position="46"/>
    </location>
</feature>
<dbReference type="InterPro" id="IPR003593">
    <property type="entry name" value="AAA+_ATPase"/>
</dbReference>
<keyword evidence="4" id="KW-0067">ATP-binding</keyword>
<dbReference type="GeneID" id="92873242"/>
<proteinExistence type="predicted"/>
<feature type="transmembrane region" description="Helical" evidence="7">
    <location>
        <begin position="58"/>
        <end position="80"/>
    </location>
</feature>
<keyword evidence="2 7" id="KW-0812">Transmembrane</keyword>
<dbReference type="PROSITE" id="PS50893">
    <property type="entry name" value="ABC_TRANSPORTER_2"/>
    <property type="match status" value="1"/>
</dbReference>
<gene>
    <name evidence="10" type="ordered locus">AMED_5542</name>
</gene>
<evidence type="ECO:0000313" key="11">
    <source>
        <dbReference type="Proteomes" id="UP000000328"/>
    </source>
</evidence>
<reference evidence="10 11" key="1">
    <citation type="journal article" date="2010" name="Cell Res.">
        <title>Complete genome sequence of the rifamycin SV-producing Amycolatopsis mediterranei U32 revealed its genetic characteristics in phylogeny and metabolism.</title>
        <authorList>
            <person name="Zhao W."/>
            <person name="Zhong Y."/>
            <person name="Yuan H."/>
            <person name="Wang J."/>
            <person name="Zheng H."/>
            <person name="Wang Y."/>
            <person name="Cen X."/>
            <person name="Xu F."/>
            <person name="Bai J."/>
            <person name="Han X."/>
            <person name="Lu G."/>
            <person name="Zhu Y."/>
            <person name="Shao Z."/>
            <person name="Yan H."/>
            <person name="Li C."/>
            <person name="Peng N."/>
            <person name="Zhang Z."/>
            <person name="Zhang Y."/>
            <person name="Lin W."/>
            <person name="Fan Y."/>
            <person name="Qin Z."/>
            <person name="Hu Y."/>
            <person name="Zhu B."/>
            <person name="Wang S."/>
            <person name="Ding X."/>
            <person name="Zhao G.P."/>
        </authorList>
    </citation>
    <scope>NUCLEOTIDE SEQUENCE [LARGE SCALE GENOMIC DNA]</scope>
    <source>
        <strain evidence="11">U-32</strain>
    </source>
</reference>
<dbReference type="AlphaFoldDB" id="A0A0H3D8J5"/>
<dbReference type="GO" id="GO:0015421">
    <property type="term" value="F:ABC-type oligopeptide transporter activity"/>
    <property type="evidence" value="ECO:0007669"/>
    <property type="project" value="TreeGrafter"/>
</dbReference>
<evidence type="ECO:0000256" key="2">
    <source>
        <dbReference type="ARBA" id="ARBA00022692"/>
    </source>
</evidence>
<dbReference type="Proteomes" id="UP000000328">
    <property type="component" value="Chromosome"/>
</dbReference>
<dbReference type="Gene3D" id="3.40.50.300">
    <property type="entry name" value="P-loop containing nucleotide triphosphate hydrolases"/>
    <property type="match status" value="1"/>
</dbReference>
<evidence type="ECO:0000256" key="1">
    <source>
        <dbReference type="ARBA" id="ARBA00004651"/>
    </source>
</evidence>
<evidence type="ECO:0000256" key="7">
    <source>
        <dbReference type="SAM" id="Phobius"/>
    </source>
</evidence>